<dbReference type="Proteomes" id="UP001629953">
    <property type="component" value="Unassembled WGS sequence"/>
</dbReference>
<feature type="transmembrane region" description="Helical" evidence="9">
    <location>
        <begin position="6"/>
        <end position="27"/>
    </location>
</feature>
<keyword evidence="3 9" id="KW-0633">Potassium transport</keyword>
<feature type="transmembrane region" description="Helical" evidence="9">
    <location>
        <begin position="516"/>
        <end position="540"/>
    </location>
</feature>
<keyword evidence="8 9" id="KW-0472">Membrane</keyword>
<evidence type="ECO:0000256" key="2">
    <source>
        <dbReference type="ARBA" id="ARBA00022475"/>
    </source>
</evidence>
<comment type="function">
    <text evidence="9">Part of the high-affinity ATP-driven potassium transport (or Kdp) system, which catalyzes the hydrolysis of ATP coupled with the electrogenic transport of potassium into the cytoplasm. This subunit binds the extracellular potassium ions and delivers the ions to the membrane domain of KdpB through an intramembrane tunnel.</text>
</comment>
<comment type="subcellular location">
    <subcellularLocation>
        <location evidence="9">Cell membrane</location>
        <topology evidence="9">Multi-pass membrane protein</topology>
    </subcellularLocation>
</comment>
<evidence type="ECO:0000256" key="9">
    <source>
        <dbReference type="HAMAP-Rule" id="MF_00275"/>
    </source>
</evidence>
<proteinExistence type="inferred from homology"/>
<comment type="similarity">
    <text evidence="9">Belongs to the KdpA family.</text>
</comment>
<sequence length="556" mass="59473">MWQTWAYPVAFILLVILPAPWLGRYIYRLMERPAIPGETFLMRCCGIKNVAEQNWRQYLAALLMFNAVGFVILVAILLLQGVLPMNPRHVAAMPFAMAVNTAISFVSNTNWQSYSGEAQLSVLSQMIGLTVQNFVSAASGMAVAIALFRALSRQSGEWLGHFVRDLLRLSLGLLLPLSFILALALIPQGVPQTFHSLISAHPLDAIAHQNLIMGPVASQEAIKQLGTNGGGYYGTNSAFPFENPTALSNWLEMIAILLIPAALVCTFGEYIQNRKHSYTILATMTLLLIVGLVIALSQQLGSDSALAHLTSVKGHWEGIESRFGGVLSTIWATATSAASNGSVNAMLDSFSPLSGMVALTNILTGEVIFGGVGSGIYGMLLFVMLTVFLCGLMVGHTPTYLGKPLNVDIIKWVVLTMLVMPVGVLVIGGASLLLPNIHQLIGTSGPHGLTRLLYAYASTSGNNGSAFAGFNAANTTQEYLLALAMLVGRYGIIIPVMAIAGQFIKERKIETGQVELPIHGVLFAVLLTISIFLIGALAFLPTLVLGPVADFLSGGF</sequence>
<feature type="transmembrane region" description="Helical" evidence="9">
    <location>
        <begin position="169"/>
        <end position="186"/>
    </location>
</feature>
<evidence type="ECO:0000256" key="7">
    <source>
        <dbReference type="ARBA" id="ARBA00023065"/>
    </source>
</evidence>
<accession>A0ABW9G2R5</accession>
<dbReference type="Pfam" id="PF03814">
    <property type="entry name" value="KdpA"/>
    <property type="match status" value="1"/>
</dbReference>
<comment type="subunit">
    <text evidence="9">The system is composed of three essential subunits: KdpA, KdpB and KdpC.</text>
</comment>
<evidence type="ECO:0000313" key="10">
    <source>
        <dbReference type="EMBL" id="MFM2483965.1"/>
    </source>
</evidence>
<keyword evidence="2 9" id="KW-1003">Cell membrane</keyword>
<dbReference type="PANTHER" id="PTHR30607">
    <property type="entry name" value="POTASSIUM-TRANSPORTING ATPASE A CHAIN"/>
    <property type="match status" value="1"/>
</dbReference>
<keyword evidence="6 9" id="KW-1133">Transmembrane helix</keyword>
<evidence type="ECO:0000256" key="6">
    <source>
        <dbReference type="ARBA" id="ARBA00022989"/>
    </source>
</evidence>
<name>A0ABW9G2R5_9GAMM</name>
<feature type="transmembrane region" description="Helical" evidence="9">
    <location>
        <begin position="278"/>
        <end position="296"/>
    </location>
</feature>
<feature type="transmembrane region" description="Helical" evidence="9">
    <location>
        <begin position="409"/>
        <end position="433"/>
    </location>
</feature>
<keyword evidence="5 9" id="KW-0630">Potassium</keyword>
<comment type="caution">
    <text evidence="10">The sequence shown here is derived from an EMBL/GenBank/DDBJ whole genome shotgun (WGS) entry which is preliminary data.</text>
</comment>
<dbReference type="HAMAP" id="MF_00275">
    <property type="entry name" value="KdpA"/>
    <property type="match status" value="1"/>
</dbReference>
<organism evidence="10 11">
    <name type="scientific">Celerinatantimonas yamalensis</name>
    <dbReference type="NCBI Taxonomy" id="559956"/>
    <lineage>
        <taxon>Bacteria</taxon>
        <taxon>Pseudomonadati</taxon>
        <taxon>Pseudomonadota</taxon>
        <taxon>Gammaproteobacteria</taxon>
        <taxon>Celerinatantimonadaceae</taxon>
        <taxon>Celerinatantimonas</taxon>
    </lineage>
</organism>
<reference evidence="10 11" key="1">
    <citation type="journal article" date="2013" name="Int. J. Syst. Evol. Microbiol.">
        <title>Celerinatantimonas yamalensis sp. nov., a cold-adapted diazotrophic bacterium from a cold permafrost brine.</title>
        <authorList>
            <person name="Shcherbakova V."/>
            <person name="Chuvilskaya N."/>
            <person name="Rivkina E."/>
            <person name="Demidov N."/>
            <person name="Uchaeva V."/>
            <person name="Suetin S."/>
            <person name="Suzina N."/>
            <person name="Gilichinsky D."/>
        </authorList>
    </citation>
    <scope>NUCLEOTIDE SEQUENCE [LARGE SCALE GENOMIC DNA]</scope>
    <source>
        <strain evidence="10 11">C7</strain>
    </source>
</reference>
<dbReference type="PANTHER" id="PTHR30607:SF2">
    <property type="entry name" value="POTASSIUM-TRANSPORTING ATPASE POTASSIUM-BINDING SUBUNIT"/>
    <property type="match status" value="1"/>
</dbReference>
<protein>
    <recommendedName>
        <fullName evidence="9">Potassium-transporting ATPase potassium-binding subunit</fullName>
    </recommendedName>
    <alternativeName>
        <fullName evidence="9">ATP phosphohydrolase [potassium-transporting] A chain</fullName>
    </alternativeName>
    <alternativeName>
        <fullName evidence="9">Potassium-binding and translocating subunit A</fullName>
    </alternativeName>
    <alternativeName>
        <fullName evidence="9">Potassium-translocating ATPase A chain</fullName>
    </alternativeName>
</protein>
<keyword evidence="1 9" id="KW-0813">Transport</keyword>
<dbReference type="EMBL" id="JBEQCT010000001">
    <property type="protein sequence ID" value="MFM2483965.1"/>
    <property type="molecule type" value="Genomic_DNA"/>
</dbReference>
<dbReference type="PIRSF" id="PIRSF001294">
    <property type="entry name" value="K_ATPaseA"/>
    <property type="match status" value="1"/>
</dbReference>
<feature type="transmembrane region" description="Helical" evidence="9">
    <location>
        <begin position="250"/>
        <end position="271"/>
    </location>
</feature>
<evidence type="ECO:0000256" key="5">
    <source>
        <dbReference type="ARBA" id="ARBA00022958"/>
    </source>
</evidence>
<keyword evidence="7 9" id="KW-0406">Ion transport</keyword>
<gene>
    <name evidence="9 10" type="primary">kdpA</name>
    <name evidence="10" type="ORF">ABUE30_02615</name>
</gene>
<dbReference type="RefSeq" id="WP_408622525.1">
    <property type="nucleotide sequence ID" value="NZ_JBEQCT010000001.1"/>
</dbReference>
<feature type="transmembrane region" description="Helical" evidence="9">
    <location>
        <begin position="58"/>
        <end position="79"/>
    </location>
</feature>
<evidence type="ECO:0000256" key="3">
    <source>
        <dbReference type="ARBA" id="ARBA00022538"/>
    </source>
</evidence>
<keyword evidence="4 9" id="KW-0812">Transmembrane</keyword>
<evidence type="ECO:0000256" key="8">
    <source>
        <dbReference type="ARBA" id="ARBA00023136"/>
    </source>
</evidence>
<feature type="transmembrane region" description="Helical" evidence="9">
    <location>
        <begin position="376"/>
        <end position="397"/>
    </location>
</feature>
<evidence type="ECO:0000313" key="11">
    <source>
        <dbReference type="Proteomes" id="UP001629953"/>
    </source>
</evidence>
<keyword evidence="11" id="KW-1185">Reference proteome</keyword>
<evidence type="ECO:0000256" key="4">
    <source>
        <dbReference type="ARBA" id="ARBA00022692"/>
    </source>
</evidence>
<dbReference type="NCBIfam" id="TIGR00680">
    <property type="entry name" value="kdpA"/>
    <property type="match status" value="1"/>
</dbReference>
<evidence type="ECO:0000256" key="1">
    <source>
        <dbReference type="ARBA" id="ARBA00022448"/>
    </source>
</evidence>
<feature type="transmembrane region" description="Helical" evidence="9">
    <location>
        <begin position="126"/>
        <end position="148"/>
    </location>
</feature>
<feature type="transmembrane region" description="Helical" evidence="9">
    <location>
        <begin position="479"/>
        <end position="504"/>
    </location>
</feature>
<dbReference type="InterPro" id="IPR004623">
    <property type="entry name" value="KdpA"/>
</dbReference>